<proteinExistence type="predicted"/>
<dbReference type="Gene3D" id="3.40.50.1820">
    <property type="entry name" value="alpha/beta hydrolase"/>
    <property type="match status" value="1"/>
</dbReference>
<organism evidence="2">
    <name type="scientific">Chaetomium thermophilum (strain DSM 1495 / CBS 144.50 / IMI 039719)</name>
    <name type="common">Thermochaetoides thermophila</name>
    <dbReference type="NCBI Taxonomy" id="759272"/>
    <lineage>
        <taxon>Eukaryota</taxon>
        <taxon>Fungi</taxon>
        <taxon>Dikarya</taxon>
        <taxon>Ascomycota</taxon>
        <taxon>Pezizomycotina</taxon>
        <taxon>Sordariomycetes</taxon>
        <taxon>Sordariomycetidae</taxon>
        <taxon>Sordariales</taxon>
        <taxon>Chaetomiaceae</taxon>
        <taxon>Thermochaetoides</taxon>
    </lineage>
</organism>
<dbReference type="Proteomes" id="UP000008066">
    <property type="component" value="Unassembled WGS sequence"/>
</dbReference>
<dbReference type="InterPro" id="IPR029058">
    <property type="entry name" value="AB_hydrolase_fold"/>
</dbReference>
<accession>G0SH25</accession>
<dbReference type="OrthoDB" id="10253869at2759"/>
<protein>
    <submittedName>
        <fullName evidence="1">Uncharacterized protein</fullName>
    </submittedName>
</protein>
<dbReference type="RefSeq" id="XP_006697132.1">
    <property type="nucleotide sequence ID" value="XM_006697069.1"/>
</dbReference>
<dbReference type="HOGENOM" id="CLU_2497696_0_0_1"/>
<dbReference type="SUPFAM" id="SSF53474">
    <property type="entry name" value="alpha/beta-Hydrolases"/>
    <property type="match status" value="1"/>
</dbReference>
<dbReference type="EMBL" id="GL988047">
    <property type="protein sequence ID" value="EGS17514.1"/>
    <property type="molecule type" value="Genomic_DNA"/>
</dbReference>
<sequence>MPDVVAKVALIQPYKHSPATNVWNRSAPPAPLVLVHDGGGTTFCYHFLGYLGRPVYGIDNPHYDSGKAWEGGIPEMAREYLKPSKV</sequence>
<keyword evidence="2" id="KW-1185">Reference proteome</keyword>
<name>G0SH25_CHATD</name>
<dbReference type="AlphaFoldDB" id="G0SH25"/>
<gene>
    <name evidence="1" type="ORF">CTHT_0068440</name>
</gene>
<dbReference type="GeneID" id="18260882"/>
<dbReference type="KEGG" id="cthr:CTHT_0068440"/>
<evidence type="ECO:0000313" key="1">
    <source>
        <dbReference type="EMBL" id="EGS17514.1"/>
    </source>
</evidence>
<reference evidence="1 2" key="1">
    <citation type="journal article" date="2011" name="Cell">
        <title>Insight into structure and assembly of the nuclear pore complex by utilizing the genome of a eukaryotic thermophile.</title>
        <authorList>
            <person name="Amlacher S."/>
            <person name="Sarges P."/>
            <person name="Flemming D."/>
            <person name="van Noort V."/>
            <person name="Kunze R."/>
            <person name="Devos D.P."/>
            <person name="Arumugam M."/>
            <person name="Bork P."/>
            <person name="Hurt E."/>
        </authorList>
    </citation>
    <scope>NUCLEOTIDE SEQUENCE [LARGE SCALE GENOMIC DNA]</scope>
    <source>
        <strain evidence="2">DSM 1495 / CBS 144.50 / IMI 039719</strain>
    </source>
</reference>
<evidence type="ECO:0000313" key="2">
    <source>
        <dbReference type="Proteomes" id="UP000008066"/>
    </source>
</evidence>